<name>A0ACC2EAQ2_DIPCM</name>
<proteinExistence type="predicted"/>
<protein>
    <submittedName>
        <fullName evidence="1">Uncharacterized protein</fullName>
    </submittedName>
</protein>
<keyword evidence="2" id="KW-1185">Reference proteome</keyword>
<reference evidence="2" key="1">
    <citation type="journal article" date="2024" name="Proc. Natl. Acad. Sci. U.S.A.">
        <title>Extraordinary preservation of gene collinearity over three hundred million years revealed in homosporous lycophytes.</title>
        <authorList>
            <person name="Li C."/>
            <person name="Wickell D."/>
            <person name="Kuo L.Y."/>
            <person name="Chen X."/>
            <person name="Nie B."/>
            <person name="Liao X."/>
            <person name="Peng D."/>
            <person name="Ji J."/>
            <person name="Jenkins J."/>
            <person name="Williams M."/>
            <person name="Shu S."/>
            <person name="Plott C."/>
            <person name="Barry K."/>
            <person name="Rajasekar S."/>
            <person name="Grimwood J."/>
            <person name="Han X."/>
            <person name="Sun S."/>
            <person name="Hou Z."/>
            <person name="He W."/>
            <person name="Dai G."/>
            <person name="Sun C."/>
            <person name="Schmutz J."/>
            <person name="Leebens-Mack J.H."/>
            <person name="Li F.W."/>
            <person name="Wang L."/>
        </authorList>
    </citation>
    <scope>NUCLEOTIDE SEQUENCE [LARGE SCALE GENOMIC DNA]</scope>
    <source>
        <strain evidence="2">cv. PW_Plant_1</strain>
    </source>
</reference>
<dbReference type="EMBL" id="CM055094">
    <property type="protein sequence ID" value="KAJ7563683.1"/>
    <property type="molecule type" value="Genomic_DNA"/>
</dbReference>
<evidence type="ECO:0000313" key="2">
    <source>
        <dbReference type="Proteomes" id="UP001162992"/>
    </source>
</evidence>
<organism evidence="1 2">
    <name type="scientific">Diphasiastrum complanatum</name>
    <name type="common">Issler's clubmoss</name>
    <name type="synonym">Lycopodium complanatum</name>
    <dbReference type="NCBI Taxonomy" id="34168"/>
    <lineage>
        <taxon>Eukaryota</taxon>
        <taxon>Viridiplantae</taxon>
        <taxon>Streptophyta</taxon>
        <taxon>Embryophyta</taxon>
        <taxon>Tracheophyta</taxon>
        <taxon>Lycopodiopsida</taxon>
        <taxon>Lycopodiales</taxon>
        <taxon>Lycopodiaceae</taxon>
        <taxon>Lycopodioideae</taxon>
        <taxon>Diphasiastrum</taxon>
    </lineage>
</organism>
<dbReference type="Proteomes" id="UP001162992">
    <property type="component" value="Chromosome 3"/>
</dbReference>
<sequence>MAHSNNEDYAQEQEMEVEALQAILMDDIEELESNIFHTDARCFQITISPKGDDEDEPTEIPVRLALVFAHTPNYPDKPPLLDVLSLKGVKTSDLQELKKKLQEEALENLGMAMMYTLATSAKEWLRDRFCQEDGDSDLSGDEDVERDEVIEPHGDAVTVETFLAWRERFEAEIALERAKLMPESALIASKEKSLSGRAFFESGRAAAMKGGRPVIESSDEENEEDVDFDEDFDDGDLDEEDILEHYLAQKTENSLRT</sequence>
<accession>A0ACC2EAQ2</accession>
<gene>
    <name evidence="1" type="ORF">O6H91_03G120800</name>
</gene>
<comment type="caution">
    <text evidence="1">The sequence shown here is derived from an EMBL/GenBank/DDBJ whole genome shotgun (WGS) entry which is preliminary data.</text>
</comment>
<evidence type="ECO:0000313" key="1">
    <source>
        <dbReference type="EMBL" id="KAJ7563683.1"/>
    </source>
</evidence>